<feature type="transmembrane region" description="Helical" evidence="1">
    <location>
        <begin position="44"/>
        <end position="63"/>
    </location>
</feature>
<proteinExistence type="predicted"/>
<evidence type="ECO:0000256" key="1">
    <source>
        <dbReference type="SAM" id="Phobius"/>
    </source>
</evidence>
<evidence type="ECO:0000313" key="3">
    <source>
        <dbReference type="Proteomes" id="UP000190683"/>
    </source>
</evidence>
<name>A0A1T0CR44_9GAMM</name>
<reference evidence="2 3" key="1">
    <citation type="submission" date="2017-02" db="EMBL/GenBank/DDBJ databases">
        <title>Draft genome sequence of Moraxella porci CCUG 54912T type strain.</title>
        <authorList>
            <person name="Salva-Serra F."/>
            <person name="Engstrom-Jakobsson H."/>
            <person name="Thorell K."/>
            <person name="Jaen-Luchoro D."/>
            <person name="Gonzales-Siles L."/>
            <person name="Karlsson R."/>
            <person name="Yazdan S."/>
            <person name="Boulund F."/>
            <person name="Johnning A."/>
            <person name="Engstrand L."/>
            <person name="Kristiansson E."/>
            <person name="Moore E."/>
        </authorList>
    </citation>
    <scope>NUCLEOTIDE SEQUENCE [LARGE SCALE GENOMIC DNA]</scope>
    <source>
        <strain evidence="2 3">CCUG 54912</strain>
    </source>
</reference>
<dbReference type="AlphaFoldDB" id="A0A1T0CR44"/>
<protein>
    <submittedName>
        <fullName evidence="2">Uncharacterized protein</fullName>
    </submittedName>
</protein>
<dbReference type="RefSeq" id="WP_078317975.1">
    <property type="nucleotide sequence ID" value="NZ_MUYV01000007.1"/>
</dbReference>
<dbReference type="STRING" id="573983.B0681_06705"/>
<feature type="transmembrane region" description="Helical" evidence="1">
    <location>
        <begin position="20"/>
        <end position="38"/>
    </location>
</feature>
<sequence length="105" mass="12523">MNSKNHFYDYQKLLRIRNRYIIINLFILMVLGLIDSIFETKLIFYMSFMAFCGFFYISTIVFINKYNICPYCKGPFFWFGEKQDAANPLTIFGNKCTNCGYPRKN</sequence>
<organism evidence="2 3">
    <name type="scientific">Moraxella porci DSM 25326</name>
    <dbReference type="NCBI Taxonomy" id="573983"/>
    <lineage>
        <taxon>Bacteria</taxon>
        <taxon>Pseudomonadati</taxon>
        <taxon>Pseudomonadota</taxon>
        <taxon>Gammaproteobacteria</taxon>
        <taxon>Moraxellales</taxon>
        <taxon>Moraxellaceae</taxon>
        <taxon>Moraxella</taxon>
    </lineage>
</organism>
<keyword evidence="3" id="KW-1185">Reference proteome</keyword>
<dbReference type="EMBL" id="MUYV01000007">
    <property type="protein sequence ID" value="OOS24812.1"/>
    <property type="molecule type" value="Genomic_DNA"/>
</dbReference>
<gene>
    <name evidence="2" type="ORF">B0681_06705</name>
</gene>
<keyword evidence="1" id="KW-0472">Membrane</keyword>
<comment type="caution">
    <text evidence="2">The sequence shown here is derived from an EMBL/GenBank/DDBJ whole genome shotgun (WGS) entry which is preliminary data.</text>
</comment>
<dbReference type="Proteomes" id="UP000190683">
    <property type="component" value="Unassembled WGS sequence"/>
</dbReference>
<keyword evidence="1" id="KW-0812">Transmembrane</keyword>
<accession>A0A1T0CR44</accession>
<keyword evidence="1" id="KW-1133">Transmembrane helix</keyword>
<evidence type="ECO:0000313" key="2">
    <source>
        <dbReference type="EMBL" id="OOS24812.1"/>
    </source>
</evidence>